<feature type="domain" description="HTH marR-type" evidence="4">
    <location>
        <begin position="25"/>
        <end position="161"/>
    </location>
</feature>
<dbReference type="Gene3D" id="1.10.10.10">
    <property type="entry name" value="Winged helix-like DNA-binding domain superfamily/Winged helix DNA-binding domain"/>
    <property type="match status" value="1"/>
</dbReference>
<dbReference type="EMBL" id="PVBR01000001">
    <property type="protein sequence ID" value="PRD45959.1"/>
    <property type="molecule type" value="Genomic_DNA"/>
</dbReference>
<dbReference type="InterPro" id="IPR036390">
    <property type="entry name" value="WH_DNA-bd_sf"/>
</dbReference>
<dbReference type="PRINTS" id="PR00598">
    <property type="entry name" value="HTHMARR"/>
</dbReference>
<dbReference type="AlphaFoldDB" id="A0A2S9IZK9"/>
<gene>
    <name evidence="5" type="ORF">C5748_02165</name>
</gene>
<dbReference type="InterPro" id="IPR023187">
    <property type="entry name" value="Tscrpt_reg_MarR-type_CS"/>
</dbReference>
<dbReference type="PROSITE" id="PS50995">
    <property type="entry name" value="HTH_MARR_2"/>
    <property type="match status" value="1"/>
</dbReference>
<dbReference type="SMART" id="SM00347">
    <property type="entry name" value="HTH_MARR"/>
    <property type="match status" value="1"/>
</dbReference>
<evidence type="ECO:0000256" key="2">
    <source>
        <dbReference type="ARBA" id="ARBA00023125"/>
    </source>
</evidence>
<dbReference type="PANTHER" id="PTHR33164">
    <property type="entry name" value="TRANSCRIPTIONAL REGULATOR, MARR FAMILY"/>
    <property type="match status" value="1"/>
</dbReference>
<evidence type="ECO:0000313" key="5">
    <source>
        <dbReference type="EMBL" id="PRD45959.1"/>
    </source>
</evidence>
<keyword evidence="1" id="KW-0805">Transcription regulation</keyword>
<dbReference type="GO" id="GO:0003700">
    <property type="term" value="F:DNA-binding transcription factor activity"/>
    <property type="evidence" value="ECO:0007669"/>
    <property type="project" value="InterPro"/>
</dbReference>
<evidence type="ECO:0000256" key="3">
    <source>
        <dbReference type="ARBA" id="ARBA00023163"/>
    </source>
</evidence>
<dbReference type="GO" id="GO:0003677">
    <property type="term" value="F:DNA binding"/>
    <property type="evidence" value="ECO:0007669"/>
    <property type="project" value="UniProtKB-KW"/>
</dbReference>
<dbReference type="InterPro" id="IPR036388">
    <property type="entry name" value="WH-like_DNA-bd_sf"/>
</dbReference>
<protein>
    <submittedName>
        <fullName evidence="5">MarR family transcriptional regulator</fullName>
    </submittedName>
</protein>
<dbReference type="RefSeq" id="WP_105740257.1">
    <property type="nucleotide sequence ID" value="NZ_PVBR01000001.1"/>
</dbReference>
<evidence type="ECO:0000256" key="1">
    <source>
        <dbReference type="ARBA" id="ARBA00023015"/>
    </source>
</evidence>
<dbReference type="GO" id="GO:0006950">
    <property type="term" value="P:response to stress"/>
    <property type="evidence" value="ECO:0007669"/>
    <property type="project" value="TreeGrafter"/>
</dbReference>
<evidence type="ECO:0000259" key="4">
    <source>
        <dbReference type="PROSITE" id="PS50995"/>
    </source>
</evidence>
<comment type="caution">
    <text evidence="5">The sequence shown here is derived from an EMBL/GenBank/DDBJ whole genome shotgun (WGS) entry which is preliminary data.</text>
</comment>
<accession>A0A2S9IZK9</accession>
<proteinExistence type="predicted"/>
<keyword evidence="3" id="KW-0804">Transcription</keyword>
<dbReference type="PROSITE" id="PS01117">
    <property type="entry name" value="HTH_MARR_1"/>
    <property type="match status" value="1"/>
</dbReference>
<dbReference type="PANTHER" id="PTHR33164:SF102">
    <property type="entry name" value="TRANSCRIPTIONAL REGULATORY PROTEIN"/>
    <property type="match status" value="1"/>
</dbReference>
<dbReference type="InterPro" id="IPR000835">
    <property type="entry name" value="HTH_MarR-typ"/>
</dbReference>
<evidence type="ECO:0000313" key="6">
    <source>
        <dbReference type="Proteomes" id="UP000239434"/>
    </source>
</evidence>
<name>A0A2S9IZK9_9HYPH</name>
<dbReference type="Pfam" id="PF12802">
    <property type="entry name" value="MarR_2"/>
    <property type="match status" value="1"/>
</dbReference>
<reference evidence="5 6" key="1">
    <citation type="submission" date="2018-02" db="EMBL/GenBank/DDBJ databases">
        <title>The draft genome of Phyllobacterium sp. 1N-3.</title>
        <authorList>
            <person name="Liu L."/>
            <person name="Li L."/>
            <person name="Zhang X."/>
            <person name="Wang T."/>
            <person name="Liang L."/>
        </authorList>
    </citation>
    <scope>NUCLEOTIDE SEQUENCE [LARGE SCALE GENOMIC DNA]</scope>
    <source>
        <strain evidence="5 6">1N-3</strain>
    </source>
</reference>
<dbReference type="Proteomes" id="UP000239434">
    <property type="component" value="Unassembled WGS sequence"/>
</dbReference>
<keyword evidence="2" id="KW-0238">DNA-binding</keyword>
<organism evidence="5 6">
    <name type="scientific">Phyllobacterium phragmitis</name>
    <dbReference type="NCBI Taxonomy" id="2670329"/>
    <lineage>
        <taxon>Bacteria</taxon>
        <taxon>Pseudomonadati</taxon>
        <taxon>Pseudomonadota</taxon>
        <taxon>Alphaproteobacteria</taxon>
        <taxon>Hyphomicrobiales</taxon>
        <taxon>Phyllobacteriaceae</taxon>
        <taxon>Phyllobacterium</taxon>
    </lineage>
</organism>
<dbReference type="SUPFAM" id="SSF46785">
    <property type="entry name" value="Winged helix' DNA-binding domain"/>
    <property type="match status" value="1"/>
</dbReference>
<dbReference type="InterPro" id="IPR039422">
    <property type="entry name" value="MarR/SlyA-like"/>
</dbReference>
<sequence>MINTQRKTGAEARLPNEETALRTLYLEALQLVERLHRRLLDVVKDEFDRNGRSDINAVQALLLFNIGNAELTAGELRSRGYYLGSNVSYNLKKLVDMGFIHHQRSRVDRRSVRVSLTEKGNEVAELVAGLYERHISSIEQVGGIRAEEFQNMNKSLQRLDRFWNDTIAYRM</sequence>
<dbReference type="NCBIfam" id="NF047395">
    <property type="entry name" value="TransRegLtdR"/>
    <property type="match status" value="1"/>
</dbReference>
<keyword evidence="6" id="KW-1185">Reference proteome</keyword>